<dbReference type="InterPro" id="IPR036291">
    <property type="entry name" value="NAD(P)-bd_dom_sf"/>
</dbReference>
<dbReference type="AlphaFoldDB" id="A0A1H8UNV6"/>
<dbReference type="Pfam" id="PF13460">
    <property type="entry name" value="NAD_binding_10"/>
    <property type="match status" value="2"/>
</dbReference>
<dbReference type="Gene3D" id="3.40.50.720">
    <property type="entry name" value="NAD(P)-binding Rossmann-like Domain"/>
    <property type="match status" value="1"/>
</dbReference>
<evidence type="ECO:0000313" key="3">
    <source>
        <dbReference type="Proteomes" id="UP000198582"/>
    </source>
</evidence>
<dbReference type="OrthoDB" id="3763081at2"/>
<dbReference type="STRING" id="394193.SAMN04489732_103384"/>
<feature type="domain" description="NAD(P)-binding" evidence="1">
    <location>
        <begin position="74"/>
        <end position="227"/>
    </location>
</feature>
<evidence type="ECO:0000259" key="1">
    <source>
        <dbReference type="Pfam" id="PF13460"/>
    </source>
</evidence>
<dbReference type="GO" id="GO:0042602">
    <property type="term" value="F:riboflavin reductase (NADPH) activity"/>
    <property type="evidence" value="ECO:0007669"/>
    <property type="project" value="TreeGrafter"/>
</dbReference>
<evidence type="ECO:0000313" key="2">
    <source>
        <dbReference type="EMBL" id="SEP04900.1"/>
    </source>
</evidence>
<protein>
    <recommendedName>
        <fullName evidence="1">NAD(P)-binding domain-containing protein</fullName>
    </recommendedName>
</protein>
<dbReference type="InterPro" id="IPR051606">
    <property type="entry name" value="Polyketide_Oxido-like"/>
</dbReference>
<accession>A0A1H8UNV6</accession>
<dbReference type="PANTHER" id="PTHR43355">
    <property type="entry name" value="FLAVIN REDUCTASE (NADPH)"/>
    <property type="match status" value="1"/>
</dbReference>
<dbReference type="RefSeq" id="WP_091615596.1">
    <property type="nucleotide sequence ID" value="NZ_FOEF01000003.1"/>
</dbReference>
<dbReference type="InterPro" id="IPR016040">
    <property type="entry name" value="NAD(P)-bd_dom"/>
</dbReference>
<dbReference type="Proteomes" id="UP000198582">
    <property type="component" value="Unassembled WGS sequence"/>
</dbReference>
<sequence length="239" mass="24065">MELTILAASGGTGLELTRQALARGHTVTAIARRPERIDLGAAGDPVDAGRLRPVAADVQRPEGIDLGATGDTVDAGRLRRVAADVHDPESIAQALRGAGVVLSGLGASTSGPPGTLTAGARAVLAARPGRVLWLGAFGTGASGTAAGPVTRTLLKLFLRKEIPDKVGADTAILAAGGTVFHAGPLSAGPVSGTRRTLGLGDVPKRLFPARVSRATVAAAMLDEAESPRFTGATAVPLER</sequence>
<reference evidence="2 3" key="1">
    <citation type="submission" date="2016-10" db="EMBL/GenBank/DDBJ databases">
        <authorList>
            <person name="de Groot N.N."/>
        </authorList>
    </citation>
    <scope>NUCLEOTIDE SEQUENCE [LARGE SCALE GENOMIC DNA]</scope>
    <source>
        <strain evidence="2 3">DSM 44993</strain>
    </source>
</reference>
<feature type="domain" description="NAD(P)-binding" evidence="1">
    <location>
        <begin position="8"/>
        <end position="62"/>
    </location>
</feature>
<gene>
    <name evidence="2" type="ORF">SAMN04489732_103384</name>
</gene>
<dbReference type="GO" id="GO:0004074">
    <property type="term" value="F:biliverdin reductase [NAD(P)H] activity"/>
    <property type="evidence" value="ECO:0007669"/>
    <property type="project" value="TreeGrafter"/>
</dbReference>
<dbReference type="PANTHER" id="PTHR43355:SF2">
    <property type="entry name" value="FLAVIN REDUCTASE (NADPH)"/>
    <property type="match status" value="1"/>
</dbReference>
<name>A0A1H8UNV6_9PSEU</name>
<organism evidence="2 3">
    <name type="scientific">Amycolatopsis saalfeldensis</name>
    <dbReference type="NCBI Taxonomy" id="394193"/>
    <lineage>
        <taxon>Bacteria</taxon>
        <taxon>Bacillati</taxon>
        <taxon>Actinomycetota</taxon>
        <taxon>Actinomycetes</taxon>
        <taxon>Pseudonocardiales</taxon>
        <taxon>Pseudonocardiaceae</taxon>
        <taxon>Amycolatopsis</taxon>
    </lineage>
</organism>
<dbReference type="EMBL" id="FOEF01000003">
    <property type="protein sequence ID" value="SEP04900.1"/>
    <property type="molecule type" value="Genomic_DNA"/>
</dbReference>
<keyword evidence="3" id="KW-1185">Reference proteome</keyword>
<dbReference type="SUPFAM" id="SSF51735">
    <property type="entry name" value="NAD(P)-binding Rossmann-fold domains"/>
    <property type="match status" value="1"/>
</dbReference>
<proteinExistence type="predicted"/>